<organism evidence="2 3">
    <name type="scientific">Candidatus Caccosoma faecigallinarum</name>
    <dbReference type="NCBI Taxonomy" id="2840720"/>
    <lineage>
        <taxon>Bacteria</taxon>
        <taxon>Bacillati</taxon>
        <taxon>Bacillota</taxon>
        <taxon>Bacillota incertae sedis</taxon>
        <taxon>Candidatus Caccosoma</taxon>
    </lineage>
</organism>
<reference evidence="2" key="1">
    <citation type="submission" date="2020-10" db="EMBL/GenBank/DDBJ databases">
        <authorList>
            <person name="Gilroy R."/>
        </authorList>
    </citation>
    <scope>NUCLEOTIDE SEQUENCE</scope>
    <source>
        <strain evidence="2">14508</strain>
    </source>
</reference>
<reference evidence="2" key="2">
    <citation type="journal article" date="2021" name="PeerJ">
        <title>Extensive microbial diversity within the chicken gut microbiome revealed by metagenomics and culture.</title>
        <authorList>
            <person name="Gilroy R."/>
            <person name="Ravi A."/>
            <person name="Getino M."/>
            <person name="Pursley I."/>
            <person name="Horton D.L."/>
            <person name="Alikhan N.F."/>
            <person name="Baker D."/>
            <person name="Gharbi K."/>
            <person name="Hall N."/>
            <person name="Watson M."/>
            <person name="Adriaenssens E.M."/>
            <person name="Foster-Nyarko E."/>
            <person name="Jarju S."/>
            <person name="Secka A."/>
            <person name="Antonio M."/>
            <person name="Oren A."/>
            <person name="Chaudhuri R.R."/>
            <person name="La Ragione R."/>
            <person name="Hildebrand F."/>
            <person name="Pallen M.J."/>
        </authorList>
    </citation>
    <scope>NUCLEOTIDE SEQUENCE</scope>
    <source>
        <strain evidence="2">14508</strain>
    </source>
</reference>
<keyword evidence="1" id="KW-1133">Transmembrane helix</keyword>
<evidence type="ECO:0000313" key="3">
    <source>
        <dbReference type="Proteomes" id="UP000886893"/>
    </source>
</evidence>
<feature type="transmembrane region" description="Helical" evidence="1">
    <location>
        <begin position="117"/>
        <end position="137"/>
    </location>
</feature>
<feature type="transmembrane region" description="Helical" evidence="1">
    <location>
        <begin position="143"/>
        <end position="163"/>
    </location>
</feature>
<comment type="caution">
    <text evidence="2">The sequence shown here is derived from an EMBL/GenBank/DDBJ whole genome shotgun (WGS) entry which is preliminary data.</text>
</comment>
<accession>A0A9D1G9D4</accession>
<keyword evidence="1" id="KW-0812">Transmembrane</keyword>
<feature type="transmembrane region" description="Helical" evidence="1">
    <location>
        <begin position="75"/>
        <end position="96"/>
    </location>
</feature>
<protein>
    <submittedName>
        <fullName evidence="2">Uncharacterized protein</fullName>
    </submittedName>
</protein>
<evidence type="ECO:0000256" key="1">
    <source>
        <dbReference type="SAM" id="Phobius"/>
    </source>
</evidence>
<keyword evidence="1" id="KW-0472">Membrane</keyword>
<dbReference type="AlphaFoldDB" id="A0A9D1G9D4"/>
<gene>
    <name evidence="2" type="ORF">IAD04_02565</name>
</gene>
<name>A0A9D1G9D4_9FIRM</name>
<feature type="transmembrane region" description="Helical" evidence="1">
    <location>
        <begin position="7"/>
        <end position="26"/>
    </location>
</feature>
<evidence type="ECO:0000313" key="2">
    <source>
        <dbReference type="EMBL" id="HIT17248.1"/>
    </source>
</evidence>
<proteinExistence type="predicted"/>
<dbReference type="EMBL" id="DVKI01000082">
    <property type="protein sequence ID" value="HIT17248.1"/>
    <property type="molecule type" value="Genomic_DNA"/>
</dbReference>
<dbReference type="Proteomes" id="UP000886893">
    <property type="component" value="Unassembled WGS sequence"/>
</dbReference>
<sequence length="184" mass="20608">MEKFKSCISYIIGGLMGLITMLGMFISTKGYYTNEAINFDPSISKNEARKIFHGIGNGFTGITFTQGGGMIIQSIFQILLIIGSLLLIALAVFQTLKTFHVIKNEDLLFDQRKARKVLDILSLLVLLFSLIVFIEYIACAKTLHYSIGLGSVFNFVAILLILFGRKILESKLNITSLMYLQKKH</sequence>